<comment type="caution">
    <text evidence="1">The sequence shown here is derived from an EMBL/GenBank/DDBJ whole genome shotgun (WGS) entry which is preliminary data.</text>
</comment>
<protein>
    <submittedName>
        <fullName evidence="1">Helix-turn-helix domain-containing protein</fullName>
    </submittedName>
</protein>
<dbReference type="EMBL" id="JBHSHT010000001">
    <property type="protein sequence ID" value="MFC4824182.1"/>
    <property type="molecule type" value="Genomic_DNA"/>
</dbReference>
<dbReference type="AlphaFoldDB" id="A0ABD5Q077"/>
<evidence type="ECO:0000313" key="1">
    <source>
        <dbReference type="EMBL" id="MFC4824182.1"/>
    </source>
</evidence>
<organism evidence="1 2">
    <name type="scientific">Halorussus aquaticus</name>
    <dbReference type="NCBI Taxonomy" id="2953748"/>
    <lineage>
        <taxon>Archaea</taxon>
        <taxon>Methanobacteriati</taxon>
        <taxon>Methanobacteriota</taxon>
        <taxon>Stenosarchaea group</taxon>
        <taxon>Halobacteria</taxon>
        <taxon>Halobacteriales</taxon>
        <taxon>Haladaptataceae</taxon>
        <taxon>Halorussus</taxon>
    </lineage>
</organism>
<dbReference type="InterPro" id="IPR036388">
    <property type="entry name" value="WH-like_DNA-bd_sf"/>
</dbReference>
<keyword evidence="2" id="KW-1185">Reference proteome</keyword>
<dbReference type="InterPro" id="IPR011991">
    <property type="entry name" value="ArsR-like_HTH"/>
</dbReference>
<dbReference type="RefSeq" id="WP_254266748.1">
    <property type="nucleotide sequence ID" value="NZ_CP100400.1"/>
</dbReference>
<gene>
    <name evidence="1" type="ORF">ACFO9K_07895</name>
</gene>
<proteinExistence type="predicted"/>
<dbReference type="SUPFAM" id="SSF46785">
    <property type="entry name" value="Winged helix' DNA-binding domain"/>
    <property type="match status" value="1"/>
</dbReference>
<dbReference type="Pfam" id="PF12840">
    <property type="entry name" value="HTH_20"/>
    <property type="match status" value="1"/>
</dbReference>
<evidence type="ECO:0000313" key="2">
    <source>
        <dbReference type="Proteomes" id="UP001595945"/>
    </source>
</evidence>
<dbReference type="Gene3D" id="1.10.10.10">
    <property type="entry name" value="Winged helix-like DNA-binding domain superfamily/Winged helix DNA-binding domain"/>
    <property type="match status" value="1"/>
</dbReference>
<dbReference type="CDD" id="cd00090">
    <property type="entry name" value="HTH_ARSR"/>
    <property type="match status" value="1"/>
</dbReference>
<dbReference type="Proteomes" id="UP001595945">
    <property type="component" value="Unassembled WGS sequence"/>
</dbReference>
<reference evidence="1 2" key="1">
    <citation type="journal article" date="2019" name="Int. J. Syst. Evol. Microbiol.">
        <title>The Global Catalogue of Microorganisms (GCM) 10K type strain sequencing project: providing services to taxonomists for standard genome sequencing and annotation.</title>
        <authorList>
            <consortium name="The Broad Institute Genomics Platform"/>
            <consortium name="The Broad Institute Genome Sequencing Center for Infectious Disease"/>
            <person name="Wu L."/>
            <person name="Ma J."/>
        </authorList>
    </citation>
    <scope>NUCLEOTIDE SEQUENCE [LARGE SCALE GENOMIC DNA]</scope>
    <source>
        <strain evidence="1 2">XZYJ18</strain>
    </source>
</reference>
<accession>A0ABD5Q077</accession>
<dbReference type="InterPro" id="IPR036390">
    <property type="entry name" value="WH_DNA-bd_sf"/>
</dbReference>
<name>A0ABD5Q077_9EURY</name>
<dbReference type="GeneID" id="73045137"/>
<sequence length="111" mass="12509">MAEEGTPEAVLELLDGYTCAILSAASSRPVSAKSIREAFGVPDSTLYRRLPRLVERGLLTERTRIDDDGNHYRVYESRIERVVFEVADGTATARVSTADDDRTRVETWRFD</sequence>